<organism evidence="3 4">
    <name type="scientific">Brevibacillus fulvus</name>
    <dbReference type="NCBI Taxonomy" id="1125967"/>
    <lineage>
        <taxon>Bacteria</taxon>
        <taxon>Bacillati</taxon>
        <taxon>Bacillota</taxon>
        <taxon>Bacilli</taxon>
        <taxon>Bacillales</taxon>
        <taxon>Paenibacillaceae</taxon>
        <taxon>Brevibacillus</taxon>
    </lineage>
</organism>
<dbReference type="EMBL" id="JAFBEB010000023">
    <property type="protein sequence ID" value="MBM7592290.1"/>
    <property type="molecule type" value="Genomic_DNA"/>
</dbReference>
<evidence type="ECO:0000256" key="1">
    <source>
        <dbReference type="SAM" id="SignalP"/>
    </source>
</evidence>
<protein>
    <recommendedName>
        <fullName evidence="2">Bacterial spore germination immunoglobulin-like domain-containing protein</fullName>
    </recommendedName>
</protein>
<proteinExistence type="predicted"/>
<dbReference type="RefSeq" id="WP_338028582.1">
    <property type="nucleotide sequence ID" value="NZ_BAABIN010000030.1"/>
</dbReference>
<dbReference type="Pfam" id="PF10648">
    <property type="entry name" value="Gmad2"/>
    <property type="match status" value="1"/>
</dbReference>
<evidence type="ECO:0000313" key="4">
    <source>
        <dbReference type="Proteomes" id="UP000717624"/>
    </source>
</evidence>
<comment type="caution">
    <text evidence="3">The sequence shown here is derived from an EMBL/GenBank/DDBJ whole genome shotgun (WGS) entry which is preliminary data.</text>
</comment>
<feature type="chain" id="PRO_5036887048" description="Bacterial spore germination immunoglobulin-like domain-containing protein" evidence="1">
    <location>
        <begin position="24"/>
        <end position="150"/>
    </location>
</feature>
<evidence type="ECO:0000259" key="2">
    <source>
        <dbReference type="Pfam" id="PF10648"/>
    </source>
</evidence>
<dbReference type="AlphaFoldDB" id="A0A939BR44"/>
<sequence length="150" mass="16306">MKLTVLSLGFVLLSGWLTNPHIASSSIPVEPSPAQQSVLVDGLPVPIPEYSNELFQNVTVQKIGEDKYAVQGKARVFEGVIDYVVEDGHNELAKGTAKADKAAPGWGEFHFLLQVKKAEPNSTLILVLFEESGKDDGQRLAELPIALPER</sequence>
<gene>
    <name evidence="3" type="ORF">JOD01_003952</name>
</gene>
<evidence type="ECO:0000313" key="3">
    <source>
        <dbReference type="EMBL" id="MBM7592290.1"/>
    </source>
</evidence>
<name>A0A939BR44_9BACL</name>
<accession>A0A939BR44</accession>
<feature type="signal peptide" evidence="1">
    <location>
        <begin position="1"/>
        <end position="23"/>
    </location>
</feature>
<keyword evidence="4" id="KW-1185">Reference proteome</keyword>
<reference evidence="3" key="1">
    <citation type="submission" date="2021-01" db="EMBL/GenBank/DDBJ databases">
        <title>Genomic Encyclopedia of Type Strains, Phase IV (KMG-IV): sequencing the most valuable type-strain genomes for metagenomic binning, comparative biology and taxonomic classification.</title>
        <authorList>
            <person name="Goeker M."/>
        </authorList>
    </citation>
    <scope>NUCLEOTIDE SEQUENCE</scope>
    <source>
        <strain evidence="3">DSM 25523</strain>
    </source>
</reference>
<keyword evidence="1" id="KW-0732">Signal</keyword>
<feature type="domain" description="Bacterial spore germination immunoglobulin-like" evidence="2">
    <location>
        <begin position="63"/>
        <end position="135"/>
    </location>
</feature>
<dbReference type="Proteomes" id="UP000717624">
    <property type="component" value="Unassembled WGS sequence"/>
</dbReference>
<dbReference type="InterPro" id="IPR018911">
    <property type="entry name" value="Gmad2_Ig-like_dom"/>
</dbReference>